<dbReference type="EMBL" id="JANPWB010000010">
    <property type="protein sequence ID" value="KAJ1144514.1"/>
    <property type="molecule type" value="Genomic_DNA"/>
</dbReference>
<evidence type="ECO:0000256" key="1">
    <source>
        <dbReference type="SAM" id="MobiDB-lite"/>
    </source>
</evidence>
<name>A0AAV7QZW4_PLEWA</name>
<gene>
    <name evidence="2" type="ORF">NDU88_010812</name>
</gene>
<evidence type="ECO:0000313" key="2">
    <source>
        <dbReference type="EMBL" id="KAJ1144514.1"/>
    </source>
</evidence>
<feature type="region of interest" description="Disordered" evidence="1">
    <location>
        <begin position="38"/>
        <end position="66"/>
    </location>
</feature>
<comment type="caution">
    <text evidence="2">The sequence shown here is derived from an EMBL/GenBank/DDBJ whole genome shotgun (WGS) entry which is preliminary data.</text>
</comment>
<keyword evidence="3" id="KW-1185">Reference proteome</keyword>
<accession>A0AAV7QZW4</accession>
<protein>
    <recommendedName>
        <fullName evidence="4">SWIM-type domain-containing protein</fullName>
    </recommendedName>
</protein>
<reference evidence="2" key="1">
    <citation type="journal article" date="2022" name="bioRxiv">
        <title>Sequencing and chromosome-scale assembly of the giantPleurodeles waltlgenome.</title>
        <authorList>
            <person name="Brown T."/>
            <person name="Elewa A."/>
            <person name="Iarovenko S."/>
            <person name="Subramanian E."/>
            <person name="Araus A.J."/>
            <person name="Petzold A."/>
            <person name="Susuki M."/>
            <person name="Suzuki K.-i.T."/>
            <person name="Hayashi T."/>
            <person name="Toyoda A."/>
            <person name="Oliveira C."/>
            <person name="Osipova E."/>
            <person name="Leigh N.D."/>
            <person name="Simon A."/>
            <person name="Yun M.H."/>
        </authorList>
    </citation>
    <scope>NUCLEOTIDE SEQUENCE</scope>
    <source>
        <strain evidence="2">20211129_DDA</strain>
        <tissue evidence="2">Liver</tissue>
    </source>
</reference>
<dbReference type="AlphaFoldDB" id="A0AAV7QZW4"/>
<evidence type="ECO:0008006" key="4">
    <source>
        <dbReference type="Google" id="ProtNLM"/>
    </source>
</evidence>
<evidence type="ECO:0000313" key="3">
    <source>
        <dbReference type="Proteomes" id="UP001066276"/>
    </source>
</evidence>
<dbReference type="Proteomes" id="UP001066276">
    <property type="component" value="Chromosome 6"/>
</dbReference>
<sequence length="146" mass="15501">MSGVPSEEAGGEEATVSSTAGHLSEPVLEHAASFLNSVGKTQEAVQHTGKKMSAPQESREQQPPLAGAHLSVAAFPHFSQLADPAMAAPQWRLWLGCLDNYFCVTRETDGAVCRHLSTARAYAMAAVREHSMAAADDTGQPVVKEE</sequence>
<organism evidence="2 3">
    <name type="scientific">Pleurodeles waltl</name>
    <name type="common">Iberian ribbed newt</name>
    <dbReference type="NCBI Taxonomy" id="8319"/>
    <lineage>
        <taxon>Eukaryota</taxon>
        <taxon>Metazoa</taxon>
        <taxon>Chordata</taxon>
        <taxon>Craniata</taxon>
        <taxon>Vertebrata</taxon>
        <taxon>Euteleostomi</taxon>
        <taxon>Amphibia</taxon>
        <taxon>Batrachia</taxon>
        <taxon>Caudata</taxon>
        <taxon>Salamandroidea</taxon>
        <taxon>Salamandridae</taxon>
        <taxon>Pleurodelinae</taxon>
        <taxon>Pleurodeles</taxon>
    </lineage>
</organism>
<feature type="region of interest" description="Disordered" evidence="1">
    <location>
        <begin position="1"/>
        <end position="22"/>
    </location>
</feature>
<proteinExistence type="predicted"/>